<protein>
    <submittedName>
        <fullName evidence="1">Uncharacterized protein</fullName>
    </submittedName>
</protein>
<dbReference type="EMBL" id="JH651384">
    <property type="protein sequence ID" value="EIJ36204.1"/>
    <property type="molecule type" value="Genomic_DNA"/>
</dbReference>
<accession>A0A656HJG7</accession>
<dbReference type="AlphaFoldDB" id="A0A656HJG7"/>
<dbReference type="RefSeq" id="WP_002710089.1">
    <property type="nucleotide sequence ID" value="NZ_JH651384.1"/>
</dbReference>
<evidence type="ECO:0000313" key="2">
    <source>
        <dbReference type="Proteomes" id="UP000005317"/>
    </source>
</evidence>
<dbReference type="OrthoDB" id="5625701at2"/>
<keyword evidence="2" id="KW-1185">Reference proteome</keyword>
<gene>
    <name evidence="1" type="ORF">Thini_3700</name>
</gene>
<dbReference type="NCBIfam" id="NF046101">
    <property type="entry name" value="PA3496_fam"/>
    <property type="match status" value="1"/>
</dbReference>
<proteinExistence type="predicted"/>
<dbReference type="InterPro" id="IPR058059">
    <property type="entry name" value="PA3496-like"/>
</dbReference>
<name>A0A656HJG7_THINJ</name>
<sequence length="59" mass="7157">MRDNKEFEIDQEDELFSFEKTTPTTDGKKVKPHVVRRNLEDYLERKALARRLKDVFEED</sequence>
<organism evidence="1 2">
    <name type="scientific">Thiothrix nivea (strain ATCC 35100 / DSM 5205 / JP2)</name>
    <dbReference type="NCBI Taxonomy" id="870187"/>
    <lineage>
        <taxon>Bacteria</taxon>
        <taxon>Pseudomonadati</taxon>
        <taxon>Pseudomonadota</taxon>
        <taxon>Gammaproteobacteria</taxon>
        <taxon>Thiotrichales</taxon>
        <taxon>Thiotrichaceae</taxon>
        <taxon>Thiothrix</taxon>
    </lineage>
</organism>
<evidence type="ECO:0000313" key="1">
    <source>
        <dbReference type="EMBL" id="EIJ36204.1"/>
    </source>
</evidence>
<dbReference type="Proteomes" id="UP000005317">
    <property type="component" value="Unassembled WGS sequence"/>
</dbReference>
<reference evidence="2" key="1">
    <citation type="journal article" date="2011" name="Stand. Genomic Sci.">
        <title>Genome sequence of the filamentous, gliding Thiothrix nivea neotype strain (JP2(T)).</title>
        <authorList>
            <person name="Lapidus A."/>
            <person name="Nolan M."/>
            <person name="Lucas S."/>
            <person name="Glavina Del Rio T."/>
            <person name="Tice H."/>
            <person name="Cheng J.F."/>
            <person name="Tapia R."/>
            <person name="Han C."/>
            <person name="Goodwin L."/>
            <person name="Pitluck S."/>
            <person name="Liolios K."/>
            <person name="Pagani I."/>
            <person name="Ivanova N."/>
            <person name="Huntemann M."/>
            <person name="Mavromatis K."/>
            <person name="Mikhailova N."/>
            <person name="Pati A."/>
            <person name="Chen A."/>
            <person name="Palaniappan K."/>
            <person name="Land M."/>
            <person name="Brambilla E.M."/>
            <person name="Rohde M."/>
            <person name="Abt B."/>
            <person name="Verbarg S."/>
            <person name="Goker M."/>
            <person name="Bristow J."/>
            <person name="Eisen J.A."/>
            <person name="Markowitz V."/>
            <person name="Hugenholtz P."/>
            <person name="Kyrpides N.C."/>
            <person name="Klenk H.P."/>
            <person name="Woyke T."/>
        </authorList>
    </citation>
    <scope>NUCLEOTIDE SEQUENCE [LARGE SCALE GENOMIC DNA]</scope>
    <source>
        <strain evidence="2">ATCC 35100 / DSM 5205 / JP2</strain>
    </source>
</reference>